<dbReference type="Pfam" id="PF07715">
    <property type="entry name" value="Plug"/>
    <property type="match status" value="1"/>
</dbReference>
<evidence type="ECO:0000256" key="7">
    <source>
        <dbReference type="ARBA" id="ARBA00023077"/>
    </source>
</evidence>
<dbReference type="Proteomes" id="UP000282060">
    <property type="component" value="Unassembled WGS sequence"/>
</dbReference>
<comment type="subcellular location">
    <subcellularLocation>
        <location evidence="1 10">Cell outer membrane</location>
        <topology evidence="1 10">Multi-pass membrane protein</topology>
    </subcellularLocation>
</comment>
<comment type="caution">
    <text evidence="15">The sequence shown here is derived from an EMBL/GenBank/DDBJ whole genome shotgun (WGS) entry which is preliminary data.</text>
</comment>
<keyword evidence="7 11" id="KW-0798">TonB box</keyword>
<accession>A0A3S0LEK6</accession>
<feature type="signal peptide" evidence="12">
    <location>
        <begin position="1"/>
        <end position="22"/>
    </location>
</feature>
<protein>
    <submittedName>
        <fullName evidence="15">TonB-dependent receptor</fullName>
    </submittedName>
</protein>
<reference evidence="15 16" key="1">
    <citation type="submission" date="2018-12" db="EMBL/GenBank/DDBJ databases">
        <authorList>
            <person name="Yu L."/>
        </authorList>
    </citation>
    <scope>NUCLEOTIDE SEQUENCE [LARGE SCALE GENOMIC DNA]</scope>
    <source>
        <strain evidence="15 16">HAW-EB5</strain>
    </source>
</reference>
<evidence type="ECO:0000259" key="14">
    <source>
        <dbReference type="Pfam" id="PF07715"/>
    </source>
</evidence>
<feature type="domain" description="TonB-dependent receptor-like beta-barrel" evidence="13">
    <location>
        <begin position="198"/>
        <end position="589"/>
    </location>
</feature>
<dbReference type="AlphaFoldDB" id="A0A3S0LEK6"/>
<evidence type="ECO:0000256" key="3">
    <source>
        <dbReference type="ARBA" id="ARBA00022452"/>
    </source>
</evidence>
<dbReference type="GO" id="GO:0015889">
    <property type="term" value="P:cobalamin transport"/>
    <property type="evidence" value="ECO:0007669"/>
    <property type="project" value="TreeGrafter"/>
</dbReference>
<dbReference type="PROSITE" id="PS52016">
    <property type="entry name" value="TONB_DEPENDENT_REC_3"/>
    <property type="match status" value="1"/>
</dbReference>
<dbReference type="PANTHER" id="PTHR30069">
    <property type="entry name" value="TONB-DEPENDENT OUTER MEMBRANE RECEPTOR"/>
    <property type="match status" value="1"/>
</dbReference>
<keyword evidence="5 12" id="KW-0732">Signal</keyword>
<evidence type="ECO:0000256" key="11">
    <source>
        <dbReference type="RuleBase" id="RU003357"/>
    </source>
</evidence>
<evidence type="ECO:0000256" key="1">
    <source>
        <dbReference type="ARBA" id="ARBA00004571"/>
    </source>
</evidence>
<dbReference type="Gene3D" id="2.40.170.20">
    <property type="entry name" value="TonB-dependent receptor, beta-barrel domain"/>
    <property type="match status" value="1"/>
</dbReference>
<keyword evidence="16" id="KW-1185">Reference proteome</keyword>
<keyword evidence="4 10" id="KW-0812">Transmembrane</keyword>
<dbReference type="CDD" id="cd01347">
    <property type="entry name" value="ligand_gated_channel"/>
    <property type="match status" value="1"/>
</dbReference>
<evidence type="ECO:0000256" key="5">
    <source>
        <dbReference type="ARBA" id="ARBA00022729"/>
    </source>
</evidence>
<dbReference type="InterPro" id="IPR000531">
    <property type="entry name" value="Beta-barrel_TonB"/>
</dbReference>
<keyword evidence="9 10" id="KW-0998">Cell outer membrane</keyword>
<dbReference type="GO" id="GO:0009279">
    <property type="term" value="C:cell outer membrane"/>
    <property type="evidence" value="ECO:0007669"/>
    <property type="project" value="UniProtKB-SubCell"/>
</dbReference>
<dbReference type="OrthoDB" id="9764669at2"/>
<dbReference type="InterPro" id="IPR012910">
    <property type="entry name" value="Plug_dom"/>
</dbReference>
<dbReference type="Pfam" id="PF00593">
    <property type="entry name" value="TonB_dep_Rec_b-barrel"/>
    <property type="match status" value="1"/>
</dbReference>
<keyword evidence="15" id="KW-0675">Receptor</keyword>
<evidence type="ECO:0000259" key="13">
    <source>
        <dbReference type="Pfam" id="PF00593"/>
    </source>
</evidence>
<evidence type="ECO:0000256" key="8">
    <source>
        <dbReference type="ARBA" id="ARBA00023136"/>
    </source>
</evidence>
<name>A0A3S0LEK6_9GAMM</name>
<evidence type="ECO:0000313" key="15">
    <source>
        <dbReference type="EMBL" id="RTR33565.1"/>
    </source>
</evidence>
<dbReference type="InterPro" id="IPR037066">
    <property type="entry name" value="Plug_dom_sf"/>
</dbReference>
<keyword evidence="3 10" id="KW-1134">Transmembrane beta strand</keyword>
<organism evidence="15 16">
    <name type="scientific">Shewanella atlantica</name>
    <dbReference type="NCBI Taxonomy" id="271099"/>
    <lineage>
        <taxon>Bacteria</taxon>
        <taxon>Pseudomonadati</taxon>
        <taxon>Pseudomonadota</taxon>
        <taxon>Gammaproteobacteria</taxon>
        <taxon>Alteromonadales</taxon>
        <taxon>Shewanellaceae</taxon>
        <taxon>Shewanella</taxon>
    </lineage>
</organism>
<gene>
    <name evidence="15" type="ORF">EKG39_07545</name>
</gene>
<evidence type="ECO:0000256" key="9">
    <source>
        <dbReference type="ARBA" id="ARBA00023237"/>
    </source>
</evidence>
<dbReference type="InterPro" id="IPR036942">
    <property type="entry name" value="Beta-barrel_TonB_sf"/>
</dbReference>
<evidence type="ECO:0000256" key="10">
    <source>
        <dbReference type="PROSITE-ProRule" id="PRU01360"/>
    </source>
</evidence>
<dbReference type="InterPro" id="IPR039426">
    <property type="entry name" value="TonB-dep_rcpt-like"/>
</dbReference>
<dbReference type="Gene3D" id="2.170.130.10">
    <property type="entry name" value="TonB-dependent receptor, plug domain"/>
    <property type="match status" value="1"/>
</dbReference>
<dbReference type="RefSeq" id="WP_126505118.1">
    <property type="nucleotide sequence ID" value="NZ_RXNV01000002.1"/>
</dbReference>
<keyword evidence="2 10" id="KW-0813">Transport</keyword>
<evidence type="ECO:0000256" key="12">
    <source>
        <dbReference type="SAM" id="SignalP"/>
    </source>
</evidence>
<feature type="chain" id="PRO_5018677230" evidence="12">
    <location>
        <begin position="23"/>
        <end position="616"/>
    </location>
</feature>
<feature type="domain" description="TonB-dependent receptor plug" evidence="14">
    <location>
        <begin position="49"/>
        <end position="150"/>
    </location>
</feature>
<proteinExistence type="inferred from homology"/>
<evidence type="ECO:0000256" key="6">
    <source>
        <dbReference type="ARBA" id="ARBA00023065"/>
    </source>
</evidence>
<evidence type="ECO:0000256" key="4">
    <source>
        <dbReference type="ARBA" id="ARBA00022692"/>
    </source>
</evidence>
<evidence type="ECO:0000256" key="2">
    <source>
        <dbReference type="ARBA" id="ARBA00022448"/>
    </source>
</evidence>
<dbReference type="SUPFAM" id="SSF56935">
    <property type="entry name" value="Porins"/>
    <property type="match status" value="1"/>
</dbReference>
<comment type="similarity">
    <text evidence="10 11">Belongs to the TonB-dependent receptor family.</text>
</comment>
<keyword evidence="6" id="KW-0406">Ion transport</keyword>
<dbReference type="EMBL" id="RXNV01000002">
    <property type="protein sequence ID" value="RTR33565.1"/>
    <property type="molecule type" value="Genomic_DNA"/>
</dbReference>
<evidence type="ECO:0000313" key="16">
    <source>
        <dbReference type="Proteomes" id="UP000282060"/>
    </source>
</evidence>
<dbReference type="PANTHER" id="PTHR30069:SF53">
    <property type="entry name" value="COLICIN I RECEPTOR-RELATED"/>
    <property type="match status" value="1"/>
</dbReference>
<dbReference type="GO" id="GO:0006811">
    <property type="term" value="P:monoatomic ion transport"/>
    <property type="evidence" value="ECO:0007669"/>
    <property type="project" value="UniProtKB-KW"/>
</dbReference>
<sequence>MSFKLRLSVLTIAICQTFTAAAAVPANPVIETLTVTGDRFDSTPDQQLTVINTIEREEITRLSPKSVVDLLETLPGVSVIRNGGAGQSASISMRGTDSSHVLVLVDGVRIGSATLGAVSFNALTPENIERIEVVKGPRAAIWGSDAIGGVIQIFTRKLEGGEWFASAEYGSDNYMRASAGAGVSHGDGHTSIAVNHEQSDGYDIKNDAEDDEDGYDRLGMSINGQQNLNEQWQLTWAGQLESGNYEYDNMGYYGPGANEADYDNYLVNIAAQYQTETLTSKLALGQSRDKNENFRADTPSLGTSLYETTRDQLNWSNRYTATDDLTFIGGVDWSKESIEGDYAVDERDLLGVYGLARYQLGKLLMEGVIRYDDVENIDSETSYNASLAYQFNEQWRVTASSGTGFKAPSFNDLYWPGSGNPDLVSETSENLDLTISYSGDYLRGYLSIYQNKIDNLIQWAPTGEKDDYGYDIWKPANIKDAEITGIELSLNYSTWDIEHQLGYSYVDAIDGESDEQLVGRSEHEFDYALSYAWSQFDVLVNYHYQGERNAGDYNYDGVTDFLDAYHQVDLSVGYKLTEAWQLRVKANNLLDEEIISDRNYFSPGRQVFLSVSYQAF</sequence>
<keyword evidence="8 10" id="KW-0472">Membrane</keyword>